<keyword evidence="4" id="KW-1185">Reference proteome</keyword>
<dbReference type="InterPro" id="IPR057225">
    <property type="entry name" value="DUF7903"/>
</dbReference>
<dbReference type="Pfam" id="PF25475">
    <property type="entry name" value="DUF7903"/>
    <property type="match status" value="1"/>
</dbReference>
<dbReference type="EnsemblPlants" id="Kaladp0868s0027.7.v1.1">
    <property type="protein sequence ID" value="Kaladp0868s0027.7.v1.1"/>
    <property type="gene ID" value="Kaladp0868s0027.v1.1"/>
</dbReference>
<dbReference type="PANTHER" id="PTHR35481">
    <property type="entry name" value="DNA-DIRECTED RNA POLYMERASE SUBUNIT ALPHA"/>
    <property type="match status" value="1"/>
</dbReference>
<dbReference type="Proteomes" id="UP000594263">
    <property type="component" value="Unplaced"/>
</dbReference>
<evidence type="ECO:0000256" key="1">
    <source>
        <dbReference type="SAM" id="MobiDB-lite"/>
    </source>
</evidence>
<feature type="region of interest" description="Disordered" evidence="1">
    <location>
        <begin position="1"/>
        <end position="43"/>
    </location>
</feature>
<dbReference type="AlphaFoldDB" id="A0A7N0VHF7"/>
<organism evidence="3 4">
    <name type="scientific">Kalanchoe fedtschenkoi</name>
    <name type="common">Lavender scallops</name>
    <name type="synonym">South American air plant</name>
    <dbReference type="NCBI Taxonomy" id="63787"/>
    <lineage>
        <taxon>Eukaryota</taxon>
        <taxon>Viridiplantae</taxon>
        <taxon>Streptophyta</taxon>
        <taxon>Embryophyta</taxon>
        <taxon>Tracheophyta</taxon>
        <taxon>Spermatophyta</taxon>
        <taxon>Magnoliopsida</taxon>
        <taxon>eudicotyledons</taxon>
        <taxon>Gunneridae</taxon>
        <taxon>Pentapetalae</taxon>
        <taxon>Saxifragales</taxon>
        <taxon>Crassulaceae</taxon>
        <taxon>Kalanchoe</taxon>
    </lineage>
</organism>
<evidence type="ECO:0000313" key="4">
    <source>
        <dbReference type="Proteomes" id="UP000594263"/>
    </source>
</evidence>
<evidence type="ECO:0000259" key="2">
    <source>
        <dbReference type="Pfam" id="PF25475"/>
    </source>
</evidence>
<sequence length="294" mass="33470">MEYVPRKKWQVKGTGRTDPAPGLFVPKLGGNSSQHSPRSIYDRNYDKHRIQSGKIVYGNKATSMWFAVGLKTDYKIPSSISLKPVSSPLIEWRGPEEHFILVNSEVKKRTDKHEEPLLKSPWVCIAENVLEEIQSSFHKLKNEVGCPNLDEQHLALVARFGKLVFHRYPSANFRNNSVSETSLRKLKRSFCTNIPPSYAENLIGAVQELGLEVDATEEMESYRVKFSDSEKPDATITCECRVAADGERLDLYKENRIEPPSSPGRGRLVLWQEFRCEADAADQKNRQCSKRENS</sequence>
<accession>A0A7N0VHF7</accession>
<evidence type="ECO:0000313" key="3">
    <source>
        <dbReference type="EnsemblPlants" id="Kaladp0868s0027.7.v1.1"/>
    </source>
</evidence>
<feature type="domain" description="DUF7903" evidence="2">
    <location>
        <begin position="51"/>
        <end position="253"/>
    </location>
</feature>
<dbReference type="Gramene" id="Kaladp0868s0027.7.v1.1">
    <property type="protein sequence ID" value="Kaladp0868s0027.7.v1.1"/>
    <property type="gene ID" value="Kaladp0868s0027.v1.1"/>
</dbReference>
<feature type="compositionally biased region" description="Basic residues" evidence="1">
    <location>
        <begin position="1"/>
        <end position="10"/>
    </location>
</feature>
<name>A0A7N0VHF7_KALFE</name>
<reference evidence="3" key="1">
    <citation type="submission" date="2021-01" db="UniProtKB">
        <authorList>
            <consortium name="EnsemblPlants"/>
        </authorList>
    </citation>
    <scope>IDENTIFICATION</scope>
</reference>
<dbReference type="PANTHER" id="PTHR35481:SF1">
    <property type="entry name" value="DNA-DIRECTED RNA POLYMERASE SUBUNIT ALPHA"/>
    <property type="match status" value="1"/>
</dbReference>
<proteinExistence type="predicted"/>
<protein>
    <recommendedName>
        <fullName evidence="2">DUF7903 domain-containing protein</fullName>
    </recommendedName>
</protein>